<gene>
    <name evidence="9" type="ORF">OLC1_LOCUS23751</name>
</gene>
<keyword evidence="2" id="KW-0805">Transcription regulation</keyword>
<comment type="subcellular location">
    <subcellularLocation>
        <location evidence="1">Nucleus</location>
    </subcellularLocation>
</comment>
<feature type="coiled-coil region" evidence="6">
    <location>
        <begin position="685"/>
        <end position="733"/>
    </location>
</feature>
<feature type="compositionally biased region" description="Polar residues" evidence="7">
    <location>
        <begin position="613"/>
        <end position="635"/>
    </location>
</feature>
<evidence type="ECO:0000256" key="5">
    <source>
        <dbReference type="ARBA" id="ARBA00023242"/>
    </source>
</evidence>
<keyword evidence="5" id="KW-0539">Nucleus</keyword>
<reference evidence="9" key="1">
    <citation type="submission" date="2023-03" db="EMBL/GenBank/DDBJ databases">
        <authorList>
            <person name="Julca I."/>
        </authorList>
    </citation>
    <scope>NUCLEOTIDE SEQUENCE</scope>
</reference>
<keyword evidence="10" id="KW-1185">Reference proteome</keyword>
<evidence type="ECO:0000256" key="6">
    <source>
        <dbReference type="SAM" id="Coils"/>
    </source>
</evidence>
<evidence type="ECO:0000313" key="10">
    <source>
        <dbReference type="Proteomes" id="UP001161247"/>
    </source>
</evidence>
<name>A0AAV1EDH6_OLDCO</name>
<dbReference type="Gene3D" id="2.170.150.80">
    <property type="entry name" value="NAC domain"/>
    <property type="match status" value="1"/>
</dbReference>
<dbReference type="AlphaFoldDB" id="A0AAV1EDH6"/>
<evidence type="ECO:0000256" key="2">
    <source>
        <dbReference type="ARBA" id="ARBA00023015"/>
    </source>
</evidence>
<evidence type="ECO:0000313" key="9">
    <source>
        <dbReference type="EMBL" id="CAI9117734.1"/>
    </source>
</evidence>
<dbReference type="Proteomes" id="UP001161247">
    <property type="component" value="Chromosome 9"/>
</dbReference>
<dbReference type="FunFam" id="2.170.150.80:FF:000002">
    <property type="entry name" value="Nac domain-containing protein 86"/>
    <property type="match status" value="1"/>
</dbReference>
<sequence>MGEEKVAVAPPSTPGAVGGGGGEINVAQPMGAPPPTALAPGFRFHPTDEELVRYYLRRKICGKPFRFQAVTEIDVYKSEPWELGRFSSVKSRDLEYFFFSALDKKYESGSRLNRTTGNGYWKTTGKDRLVRHKDQTIGLKKTLVFHGGRAPCGKRTNWVMHEYRLVDEELKRAGVAQDAFVLCRIFHKCNLGPPNADRYAPFLDEEWDDDDDHTTLFIPGAAQMEKSEAPNPRKWLMKEKLEILEPRKWLVQNKRPTQDDQSSSRANGSEDSTTSRQNPTTTRIMNKASGQCDHPSQPPKGIPFICNRVKSKEPAPEPLSLGQTKRPRQDDHSSSHTNGSEDSTTTSQKPTTMMIMNKASGQCGHPIQPPHGIPFICNRVKSKETESLSLGQTKRPRQDDQSSSHPNGSEDSTTASQKPATMMIVNKASGQCGHPSEPPQRIPFICNREKSEEPKPFSLGQNKGPGQDYQSSSHANGSNHSTATGQEPTRMMVMRNKAPGQCDQTSEPPQRIPFICNREKLEEPEPELEPLSLVPHKRPREDDPSSSQTNGSEDSTTTSREPATMMIMNKAPGRCDHPSEPPRGITFICNREKSEEPEPLPLGQHKRPRQDDPSSSQTNGSEDSDTTSSQEPTTMMMTTDNVSSSLLEFPLLESVEPKESQPASTATFDSSSLEKSVPPGFLKFISNLENEIMDVSMEREALKIEVMRGQAMINILQSRIDRLNKDNEDLRRLVRGV</sequence>
<dbReference type="GO" id="GO:0003677">
    <property type="term" value="F:DNA binding"/>
    <property type="evidence" value="ECO:0007669"/>
    <property type="project" value="UniProtKB-KW"/>
</dbReference>
<accession>A0AAV1EDH6</accession>
<dbReference type="PANTHER" id="PTHR31744">
    <property type="entry name" value="PROTEIN CUP-SHAPED COTYLEDON 2-RELATED"/>
    <property type="match status" value="1"/>
</dbReference>
<feature type="compositionally biased region" description="Polar residues" evidence="7">
    <location>
        <begin position="468"/>
        <end position="487"/>
    </location>
</feature>
<protein>
    <submittedName>
        <fullName evidence="9">OLC1v1019198C1</fullName>
    </submittedName>
</protein>
<feature type="region of interest" description="Disordered" evidence="7">
    <location>
        <begin position="452"/>
        <end position="563"/>
    </location>
</feature>
<dbReference type="GO" id="GO:0006355">
    <property type="term" value="P:regulation of DNA-templated transcription"/>
    <property type="evidence" value="ECO:0007669"/>
    <property type="project" value="InterPro"/>
</dbReference>
<feature type="region of interest" description="Disordered" evidence="7">
    <location>
        <begin position="248"/>
        <end position="351"/>
    </location>
</feature>
<dbReference type="EMBL" id="OX459126">
    <property type="protein sequence ID" value="CAI9117734.1"/>
    <property type="molecule type" value="Genomic_DNA"/>
</dbReference>
<keyword evidence="4" id="KW-0804">Transcription</keyword>
<feature type="region of interest" description="Disordered" evidence="7">
    <location>
        <begin position="1"/>
        <end position="25"/>
    </location>
</feature>
<evidence type="ECO:0000256" key="3">
    <source>
        <dbReference type="ARBA" id="ARBA00023125"/>
    </source>
</evidence>
<feature type="compositionally biased region" description="Polar residues" evidence="7">
    <location>
        <begin position="403"/>
        <end position="419"/>
    </location>
</feature>
<evidence type="ECO:0000256" key="1">
    <source>
        <dbReference type="ARBA" id="ARBA00004123"/>
    </source>
</evidence>
<proteinExistence type="predicted"/>
<dbReference type="InterPro" id="IPR003441">
    <property type="entry name" value="NAC-dom"/>
</dbReference>
<dbReference type="PANTHER" id="PTHR31744:SF210">
    <property type="entry name" value="NAC DOMAIN-CONTAINING PROTEIN 86-LIKE"/>
    <property type="match status" value="1"/>
</dbReference>
<feature type="compositionally biased region" description="Polar residues" evidence="7">
    <location>
        <begin position="335"/>
        <end position="351"/>
    </location>
</feature>
<dbReference type="InterPro" id="IPR036093">
    <property type="entry name" value="NAC_dom_sf"/>
</dbReference>
<evidence type="ECO:0000259" key="8">
    <source>
        <dbReference type="PROSITE" id="PS51005"/>
    </source>
</evidence>
<feature type="domain" description="NAC" evidence="8">
    <location>
        <begin position="38"/>
        <end position="188"/>
    </location>
</feature>
<feature type="region of interest" description="Disordered" evidence="7">
    <location>
        <begin position="593"/>
        <end position="635"/>
    </location>
</feature>
<feature type="compositionally biased region" description="Polar residues" evidence="7">
    <location>
        <begin position="259"/>
        <end position="284"/>
    </location>
</feature>
<keyword evidence="6" id="KW-0175">Coiled coil</keyword>
<feature type="region of interest" description="Disordered" evidence="7">
    <location>
        <begin position="384"/>
        <end position="419"/>
    </location>
</feature>
<keyword evidence="3" id="KW-0238">DNA-binding</keyword>
<evidence type="ECO:0000256" key="4">
    <source>
        <dbReference type="ARBA" id="ARBA00023163"/>
    </source>
</evidence>
<dbReference type="GO" id="GO:0005634">
    <property type="term" value="C:nucleus"/>
    <property type="evidence" value="ECO:0007669"/>
    <property type="project" value="UniProtKB-SubCell"/>
</dbReference>
<dbReference type="SUPFAM" id="SSF101941">
    <property type="entry name" value="NAC domain"/>
    <property type="match status" value="1"/>
</dbReference>
<feature type="compositionally biased region" description="Polar residues" evidence="7">
    <location>
        <begin position="545"/>
        <end position="561"/>
    </location>
</feature>
<dbReference type="Pfam" id="PF02365">
    <property type="entry name" value="NAM"/>
    <property type="match status" value="1"/>
</dbReference>
<dbReference type="PROSITE" id="PS51005">
    <property type="entry name" value="NAC"/>
    <property type="match status" value="1"/>
</dbReference>
<evidence type="ECO:0000256" key="7">
    <source>
        <dbReference type="SAM" id="MobiDB-lite"/>
    </source>
</evidence>
<organism evidence="9 10">
    <name type="scientific">Oldenlandia corymbosa var. corymbosa</name>
    <dbReference type="NCBI Taxonomy" id="529605"/>
    <lineage>
        <taxon>Eukaryota</taxon>
        <taxon>Viridiplantae</taxon>
        <taxon>Streptophyta</taxon>
        <taxon>Embryophyta</taxon>
        <taxon>Tracheophyta</taxon>
        <taxon>Spermatophyta</taxon>
        <taxon>Magnoliopsida</taxon>
        <taxon>eudicotyledons</taxon>
        <taxon>Gunneridae</taxon>
        <taxon>Pentapetalae</taxon>
        <taxon>asterids</taxon>
        <taxon>lamiids</taxon>
        <taxon>Gentianales</taxon>
        <taxon>Rubiaceae</taxon>
        <taxon>Rubioideae</taxon>
        <taxon>Spermacoceae</taxon>
        <taxon>Hedyotis-Oldenlandia complex</taxon>
        <taxon>Oldenlandia</taxon>
    </lineage>
</organism>